<dbReference type="Proteomes" id="UP000023541">
    <property type="component" value="Unassembled WGS sequence"/>
</dbReference>
<gene>
    <name evidence="1" type="ORF">ATO12_13080</name>
</gene>
<dbReference type="OrthoDB" id="1114031at2"/>
<accession>A0A023BXH3</accession>
<keyword evidence="2" id="KW-1185">Reference proteome</keyword>
<name>A0A023BXH3_9FLAO</name>
<dbReference type="PROSITE" id="PS51257">
    <property type="entry name" value="PROKAR_LIPOPROTEIN"/>
    <property type="match status" value="1"/>
</dbReference>
<reference evidence="1 2" key="1">
    <citation type="submission" date="2014-04" db="EMBL/GenBank/DDBJ databases">
        <title>Aquimarina sp. 22II-S11-z7 Genome Sequencing.</title>
        <authorList>
            <person name="Lai Q."/>
        </authorList>
    </citation>
    <scope>NUCLEOTIDE SEQUENCE [LARGE SCALE GENOMIC DNA]</scope>
    <source>
        <strain evidence="1 2">22II-S11-z7</strain>
    </source>
</reference>
<proteinExistence type="predicted"/>
<evidence type="ECO:0000313" key="2">
    <source>
        <dbReference type="Proteomes" id="UP000023541"/>
    </source>
</evidence>
<organism evidence="1 2">
    <name type="scientific">Aquimarina atlantica</name>
    <dbReference type="NCBI Taxonomy" id="1317122"/>
    <lineage>
        <taxon>Bacteria</taxon>
        <taxon>Pseudomonadati</taxon>
        <taxon>Bacteroidota</taxon>
        <taxon>Flavobacteriia</taxon>
        <taxon>Flavobacteriales</taxon>
        <taxon>Flavobacteriaceae</taxon>
        <taxon>Aquimarina</taxon>
    </lineage>
</organism>
<dbReference type="EMBL" id="AQRA01000003">
    <property type="protein sequence ID" value="EZH74695.1"/>
    <property type="molecule type" value="Genomic_DNA"/>
</dbReference>
<dbReference type="eggNOG" id="ENOG5031258">
    <property type="taxonomic scope" value="Bacteria"/>
</dbReference>
<dbReference type="STRING" id="1317122.ATO12_13080"/>
<evidence type="ECO:0000313" key="1">
    <source>
        <dbReference type="EMBL" id="EZH74695.1"/>
    </source>
</evidence>
<dbReference type="AlphaFoldDB" id="A0A023BXH3"/>
<sequence>MKKLLICALIFGLVVSCTKNDVDDSVSEQNNKETFELSKTVNLAMDDFGKISEQASLDLKNSSKSSKGTCFSIELLIPYQEKPIPGFSEYSHYSKLILNDAGDQCQFDDWTGSLEYYVAEDLPSKFKDSAVFKNVQYDRGYIFDGYRIAQKNEEQSTDDIPVFDVKIDGIITAPDGETYQYTTNRNFSFENRFTDQEIITLKESSSLENLKKPFFIKTKSVDGSPIVYKAVCFEGLDFYKYPVQGAQDYSSNFGVNFTINYGDGTCDREVVLTSIEGTITFDL</sequence>
<evidence type="ECO:0008006" key="3">
    <source>
        <dbReference type="Google" id="ProtNLM"/>
    </source>
</evidence>
<protein>
    <recommendedName>
        <fullName evidence="3">Lipoprotein</fullName>
    </recommendedName>
</protein>
<comment type="caution">
    <text evidence="1">The sequence shown here is derived from an EMBL/GenBank/DDBJ whole genome shotgun (WGS) entry which is preliminary data.</text>
</comment>
<dbReference type="RefSeq" id="WP_034241306.1">
    <property type="nucleotide sequence ID" value="NZ_AQRA01000003.1"/>
</dbReference>